<accession>A0A146K7F6</accession>
<dbReference type="GO" id="GO:0046872">
    <property type="term" value="F:metal ion binding"/>
    <property type="evidence" value="ECO:0007669"/>
    <property type="project" value="UniProtKB-KW"/>
</dbReference>
<keyword evidence="5" id="KW-0732">Signal</keyword>
<dbReference type="SFLD" id="SFLDS00029">
    <property type="entry name" value="Radical_SAM"/>
    <property type="match status" value="1"/>
</dbReference>
<dbReference type="GO" id="GO:0016491">
    <property type="term" value="F:oxidoreductase activity"/>
    <property type="evidence" value="ECO:0007669"/>
    <property type="project" value="InterPro"/>
</dbReference>
<keyword evidence="3" id="KW-0408">Iron</keyword>
<feature type="chain" id="PRO_5007526567" evidence="5">
    <location>
        <begin position="18"/>
        <end position="371"/>
    </location>
</feature>
<evidence type="ECO:0000313" key="7">
    <source>
        <dbReference type="EMBL" id="JAP91536.1"/>
    </source>
</evidence>
<sequence>MILQCTISCKMIHFVFSSSACNLSCEYCGGTPEDLEMPEKPQYDPKKLVEKIDKDDDPVIVFYGGEPLLSIPFVQQVMDLIPRATFVLQSNCTLLHLLPTPYLLRFSAILASIDGRPETVSGYRGPSVYAKIIKNLKDAKQRGFSGHLIARMACSLRTDIYEDVTHLLNHEMQFDSVYWQLDSQWDFPMNIRWGDFEGFLEKSYKPGIARLFEDFKAGCRGGKFLQISPFTQICESMLAGKPTGLRCSAGTKAVSITTDGRYLCCPVASSEKWNNIGTLEDEIKDCMDKVVIGGLCEQCDDKKWCGGRCLYANKTMHWGEEGFKVVCGTVKQIIRLCEGFVCELQTLIEEGKCQMENFKFPNERYSIETIP</sequence>
<dbReference type="PANTHER" id="PTHR43273">
    <property type="entry name" value="ANAEROBIC SULFATASE-MATURATING ENZYME HOMOLOG ASLB-RELATED"/>
    <property type="match status" value="1"/>
</dbReference>
<keyword evidence="4" id="KW-0411">Iron-sulfur</keyword>
<dbReference type="CDD" id="cd01335">
    <property type="entry name" value="Radical_SAM"/>
    <property type="match status" value="1"/>
</dbReference>
<dbReference type="SFLD" id="SFLDG01067">
    <property type="entry name" value="SPASM/twitch_domain_containing"/>
    <property type="match status" value="1"/>
</dbReference>
<gene>
    <name evidence="7" type="ORF">TPC1_16822</name>
</gene>
<evidence type="ECO:0000256" key="2">
    <source>
        <dbReference type="ARBA" id="ARBA00022723"/>
    </source>
</evidence>
<evidence type="ECO:0000256" key="3">
    <source>
        <dbReference type="ARBA" id="ARBA00023004"/>
    </source>
</evidence>
<dbReference type="NCBIfam" id="TIGR04084">
    <property type="entry name" value="rSAM_AF0577"/>
    <property type="match status" value="1"/>
</dbReference>
<dbReference type="InterPro" id="IPR058240">
    <property type="entry name" value="rSAM_sf"/>
</dbReference>
<keyword evidence="2" id="KW-0479">Metal-binding</keyword>
<evidence type="ECO:0000256" key="5">
    <source>
        <dbReference type="SAM" id="SignalP"/>
    </source>
</evidence>
<name>A0A146K7F6_9EUKA</name>
<dbReference type="InterPro" id="IPR023867">
    <property type="entry name" value="Sulphatase_maturase_rSAM"/>
</dbReference>
<evidence type="ECO:0000256" key="1">
    <source>
        <dbReference type="ARBA" id="ARBA00022691"/>
    </source>
</evidence>
<dbReference type="SUPFAM" id="SSF102114">
    <property type="entry name" value="Radical SAM enzymes"/>
    <property type="match status" value="1"/>
</dbReference>
<dbReference type="InterPro" id="IPR007197">
    <property type="entry name" value="rSAM"/>
</dbReference>
<proteinExistence type="predicted"/>
<dbReference type="GO" id="GO:0051536">
    <property type="term" value="F:iron-sulfur cluster binding"/>
    <property type="evidence" value="ECO:0007669"/>
    <property type="project" value="UniProtKB-KW"/>
</dbReference>
<dbReference type="PANTHER" id="PTHR43273:SF2">
    <property type="entry name" value="RADICAL SAM CORE DOMAIN-CONTAINING PROTEIN"/>
    <property type="match status" value="1"/>
</dbReference>
<reference evidence="7" key="1">
    <citation type="submission" date="2015-07" db="EMBL/GenBank/DDBJ databases">
        <title>Adaptation to a free-living lifestyle via gene acquisitions in the diplomonad Trepomonas sp. PC1.</title>
        <authorList>
            <person name="Xu F."/>
            <person name="Jerlstrom-Hultqvist J."/>
            <person name="Kolisko M."/>
            <person name="Simpson A.G.B."/>
            <person name="Roger A.J."/>
            <person name="Svard S.G."/>
            <person name="Andersson J.O."/>
        </authorList>
    </citation>
    <scope>NUCLEOTIDE SEQUENCE</scope>
    <source>
        <strain evidence="7">PC1</strain>
    </source>
</reference>
<feature type="signal peptide" evidence="5">
    <location>
        <begin position="1"/>
        <end position="17"/>
    </location>
</feature>
<protein>
    <submittedName>
        <fullName evidence="7">Radical SAM superfamily protein</fullName>
    </submittedName>
</protein>
<evidence type="ECO:0000256" key="4">
    <source>
        <dbReference type="ARBA" id="ARBA00023014"/>
    </source>
</evidence>
<dbReference type="InterPro" id="IPR023819">
    <property type="entry name" value="Pep-mod_rSAM_AF0577"/>
</dbReference>
<dbReference type="Gene3D" id="3.20.20.70">
    <property type="entry name" value="Aldolase class I"/>
    <property type="match status" value="1"/>
</dbReference>
<dbReference type="SFLD" id="SFLDG01104">
    <property type="entry name" value="Uncharacterised_Radical_SAM_Su"/>
    <property type="match status" value="1"/>
</dbReference>
<feature type="domain" description="Radical SAM core" evidence="6">
    <location>
        <begin position="18"/>
        <end position="146"/>
    </location>
</feature>
<evidence type="ECO:0000259" key="6">
    <source>
        <dbReference type="Pfam" id="PF04055"/>
    </source>
</evidence>
<dbReference type="Pfam" id="PF04055">
    <property type="entry name" value="Radical_SAM"/>
    <property type="match status" value="1"/>
</dbReference>
<dbReference type="EMBL" id="GDID01005070">
    <property type="protein sequence ID" value="JAP91536.1"/>
    <property type="molecule type" value="Transcribed_RNA"/>
</dbReference>
<dbReference type="InterPro" id="IPR013785">
    <property type="entry name" value="Aldolase_TIM"/>
</dbReference>
<organism evidence="7">
    <name type="scientific">Trepomonas sp. PC1</name>
    <dbReference type="NCBI Taxonomy" id="1076344"/>
    <lineage>
        <taxon>Eukaryota</taxon>
        <taxon>Metamonada</taxon>
        <taxon>Diplomonadida</taxon>
        <taxon>Hexamitidae</taxon>
        <taxon>Hexamitinae</taxon>
        <taxon>Trepomonas</taxon>
    </lineage>
</organism>
<dbReference type="AlphaFoldDB" id="A0A146K7F6"/>
<keyword evidence="1" id="KW-0949">S-adenosyl-L-methionine</keyword>